<comment type="caution">
    <text evidence="2">The sequence shown here is derived from an EMBL/GenBank/DDBJ whole genome shotgun (WGS) entry which is preliminary data.</text>
</comment>
<dbReference type="AlphaFoldDB" id="I0LAJ3"/>
<feature type="transmembrane region" description="Helical" evidence="1">
    <location>
        <begin position="44"/>
        <end position="67"/>
    </location>
</feature>
<organism evidence="2 3">
    <name type="scientific">Micromonospora lupini str. Lupac 08</name>
    <dbReference type="NCBI Taxonomy" id="1150864"/>
    <lineage>
        <taxon>Bacteria</taxon>
        <taxon>Bacillati</taxon>
        <taxon>Actinomycetota</taxon>
        <taxon>Actinomycetes</taxon>
        <taxon>Micromonosporales</taxon>
        <taxon>Micromonosporaceae</taxon>
        <taxon>Micromonospora</taxon>
    </lineage>
</organism>
<dbReference type="EMBL" id="CAIE01000039">
    <property type="protein sequence ID" value="CCH20840.1"/>
    <property type="molecule type" value="Genomic_DNA"/>
</dbReference>
<sequence>MTHHFFLGTLSAIATSTGTYTRNGERMAHDSGIKRREIMGRRKLVTAILATIATVFSVAVLPSPALAASWKSYTKNSDWKSCGVYNNLGGVAGLAAEGCLVMRGNLVQAVTIVTNKTGNSITIYGSAALYSNGVRINWEPCADTTLSNGYSTACFGPTQSLACLDFNAQNVGDVWTNITGQHHTVYSKSRSTCT</sequence>
<proteinExistence type="predicted"/>
<evidence type="ECO:0000256" key="1">
    <source>
        <dbReference type="SAM" id="Phobius"/>
    </source>
</evidence>
<evidence type="ECO:0000313" key="2">
    <source>
        <dbReference type="EMBL" id="CCH20840.1"/>
    </source>
</evidence>
<dbReference type="Proteomes" id="UP000003448">
    <property type="component" value="Unassembled WGS sequence"/>
</dbReference>
<keyword evidence="3" id="KW-1185">Reference proteome</keyword>
<accession>I0LAJ3</accession>
<gene>
    <name evidence="2" type="ORF">MILUP08_45733</name>
</gene>
<evidence type="ECO:0000313" key="3">
    <source>
        <dbReference type="Proteomes" id="UP000003448"/>
    </source>
</evidence>
<reference evidence="3" key="1">
    <citation type="journal article" date="2012" name="J. Bacteriol.">
        <title>Genome Sequence of Micromonospora lupini Lupac 08, Isolated from Root Nodules of Lupinus angustifolius.</title>
        <authorList>
            <person name="Alonso-Vega P."/>
            <person name="Normand P."/>
            <person name="Bacigalupe R."/>
            <person name="Pujic P."/>
            <person name="Lajus A."/>
            <person name="Vallenet D."/>
            <person name="Carro L."/>
            <person name="Coll P."/>
            <person name="Trujillo M.E."/>
        </authorList>
    </citation>
    <scope>NUCLEOTIDE SEQUENCE [LARGE SCALE GENOMIC DNA]</scope>
    <source>
        <strain evidence="3">Lupac 08</strain>
    </source>
</reference>
<keyword evidence="1" id="KW-1133">Transmembrane helix</keyword>
<keyword evidence="1" id="KW-0472">Membrane</keyword>
<protein>
    <submittedName>
        <fullName evidence="2">Uncharacterized protein</fullName>
    </submittedName>
</protein>
<name>I0LAJ3_9ACTN</name>
<keyword evidence="1" id="KW-0812">Transmembrane</keyword>